<evidence type="ECO:0000313" key="3">
    <source>
        <dbReference type="EMBL" id="CAG6560741.1"/>
    </source>
</evidence>
<dbReference type="PANTHER" id="PTHR11999">
    <property type="entry name" value="GROUP II PYRIDOXAL-5-PHOSPHATE DECARBOXYLASE"/>
    <property type="match status" value="1"/>
</dbReference>
<dbReference type="EMBL" id="HBUE01264450">
    <property type="protein sequence ID" value="CAG6560741.1"/>
    <property type="molecule type" value="Transcribed_RNA"/>
</dbReference>
<proteinExistence type="predicted"/>
<evidence type="ECO:0000256" key="1">
    <source>
        <dbReference type="ARBA" id="ARBA00001933"/>
    </source>
</evidence>
<comment type="cofactor">
    <cofactor evidence="1">
        <name>pyridoxal 5'-phosphate</name>
        <dbReference type="ChEBI" id="CHEBI:597326"/>
    </cofactor>
</comment>
<dbReference type="PRINTS" id="PR00800">
    <property type="entry name" value="YHDCRBOXLASE"/>
</dbReference>
<dbReference type="GO" id="GO:0006584">
    <property type="term" value="P:catecholamine metabolic process"/>
    <property type="evidence" value="ECO:0007669"/>
    <property type="project" value="TreeGrafter"/>
</dbReference>
<keyword evidence="2" id="KW-0663">Pyridoxal phosphate</keyword>
<dbReference type="PANTHER" id="PTHR11999:SF60">
    <property type="entry name" value="3,4-DIHYDROXYPHENYLACETALDEHYDE SYNTHASE"/>
    <property type="match status" value="1"/>
</dbReference>
<dbReference type="GO" id="GO:0004058">
    <property type="term" value="F:aromatic-L-amino-acid decarboxylase activity"/>
    <property type="evidence" value="ECO:0007669"/>
    <property type="project" value="TreeGrafter"/>
</dbReference>
<protein>
    <submittedName>
        <fullName evidence="3">Alpha-methyldopa hypersensitive protein</fullName>
    </submittedName>
</protein>
<dbReference type="InterPro" id="IPR010977">
    <property type="entry name" value="Aromatic_deC"/>
</dbReference>
<sequence length="113" mass="12761">MANMDVNEFREFGKAAIDWVADYLENVRDREVLPSVEPGYLHNMIPSEIPEQGDHWKSIMEDFKRCILPGITHWQSPNFHAFYPSQTSYSSIVGETLAAGLGVVGFSWVGLKS</sequence>
<dbReference type="AlphaFoldDB" id="A0A8D8IYX0"/>
<dbReference type="Pfam" id="PF00282">
    <property type="entry name" value="Pyridoxal_deC"/>
    <property type="match status" value="1"/>
</dbReference>
<name>A0A8D8IYX0_CULPI</name>
<dbReference type="GO" id="GO:0030170">
    <property type="term" value="F:pyridoxal phosphate binding"/>
    <property type="evidence" value="ECO:0007669"/>
    <property type="project" value="InterPro"/>
</dbReference>
<dbReference type="Gene3D" id="1.20.1340.10">
    <property type="entry name" value="dopa decarboxylase, N-terminal domain"/>
    <property type="match status" value="1"/>
</dbReference>
<dbReference type="GO" id="GO:0006520">
    <property type="term" value="P:amino acid metabolic process"/>
    <property type="evidence" value="ECO:0007669"/>
    <property type="project" value="InterPro"/>
</dbReference>
<dbReference type="SUPFAM" id="SSF53383">
    <property type="entry name" value="PLP-dependent transferases"/>
    <property type="match status" value="1"/>
</dbReference>
<evidence type="ECO:0000256" key="2">
    <source>
        <dbReference type="ARBA" id="ARBA00022898"/>
    </source>
</evidence>
<dbReference type="GO" id="GO:0005737">
    <property type="term" value="C:cytoplasm"/>
    <property type="evidence" value="ECO:0007669"/>
    <property type="project" value="TreeGrafter"/>
</dbReference>
<dbReference type="FunFam" id="1.20.1340.10:FF:000001">
    <property type="entry name" value="Histidine decarboxylase"/>
    <property type="match status" value="1"/>
</dbReference>
<accession>A0A8D8IYX0</accession>
<dbReference type="InterPro" id="IPR002129">
    <property type="entry name" value="PyrdxlP-dep_de-COase"/>
</dbReference>
<dbReference type="InterPro" id="IPR015424">
    <property type="entry name" value="PyrdxlP-dep_Trfase"/>
</dbReference>
<organism evidence="3">
    <name type="scientific">Culex pipiens</name>
    <name type="common">House mosquito</name>
    <dbReference type="NCBI Taxonomy" id="7175"/>
    <lineage>
        <taxon>Eukaryota</taxon>
        <taxon>Metazoa</taxon>
        <taxon>Ecdysozoa</taxon>
        <taxon>Arthropoda</taxon>
        <taxon>Hexapoda</taxon>
        <taxon>Insecta</taxon>
        <taxon>Pterygota</taxon>
        <taxon>Neoptera</taxon>
        <taxon>Endopterygota</taxon>
        <taxon>Diptera</taxon>
        <taxon>Nematocera</taxon>
        <taxon>Culicoidea</taxon>
        <taxon>Culicidae</taxon>
        <taxon>Culicinae</taxon>
        <taxon>Culicini</taxon>
        <taxon>Culex</taxon>
        <taxon>Culex</taxon>
    </lineage>
</organism>
<reference evidence="3" key="1">
    <citation type="submission" date="2021-05" db="EMBL/GenBank/DDBJ databases">
        <authorList>
            <person name="Alioto T."/>
            <person name="Alioto T."/>
            <person name="Gomez Garrido J."/>
        </authorList>
    </citation>
    <scope>NUCLEOTIDE SEQUENCE</scope>
</reference>
<dbReference type="GO" id="GO:0019752">
    <property type="term" value="P:carboxylic acid metabolic process"/>
    <property type="evidence" value="ECO:0007669"/>
    <property type="project" value="InterPro"/>
</dbReference>